<evidence type="ECO:0000256" key="4">
    <source>
        <dbReference type="ARBA" id="ARBA00022989"/>
    </source>
</evidence>
<evidence type="ECO:0000313" key="9">
    <source>
        <dbReference type="Proteomes" id="UP000299102"/>
    </source>
</evidence>
<dbReference type="PANTHER" id="PTHR16172">
    <property type="entry name" value="MAJOR FACILITATOR SUPERFAMILY DOMAIN-CONTAINING PROTEIN 6-LIKE"/>
    <property type="match status" value="1"/>
</dbReference>
<evidence type="ECO:0000313" key="8">
    <source>
        <dbReference type="EMBL" id="GBP83972.1"/>
    </source>
</evidence>
<evidence type="ECO:0000256" key="3">
    <source>
        <dbReference type="ARBA" id="ARBA00022692"/>
    </source>
</evidence>
<dbReference type="InterPro" id="IPR051717">
    <property type="entry name" value="MFS_MFSD6"/>
</dbReference>
<feature type="domain" description="Major facilitator superfamily associated" evidence="7">
    <location>
        <begin position="21"/>
        <end position="91"/>
    </location>
</feature>
<sequence length="244" mass="27683">MQFLRLFFKRIIDDLKQKKLIPLKILFFVHASTLFVLYPYLTIHMRELGIDVEETAVMSAVTPVVSIVMPPLAGMLADKIGNFREDGVLLFSDVFRQFHDTQAVAKAIQRSVDSMLAKMGSTFPSWLRPEPRDCMSVEHERAYHNTKIYHERTSELCCDQHGCSTTWANSTDECPLSHMARTRSSSFRSTSSISSFTPPSAHSLLHQLIHPSIRYSIPNLEAGILMTLAWHDDFSEIATNHGGR</sequence>
<gene>
    <name evidence="8" type="ORF">EVAR_46602_1</name>
</gene>
<dbReference type="PANTHER" id="PTHR16172:SF35">
    <property type="entry name" value="MAJOR FACILITATOR SUPERFAMILY (MFS) PROFILE DOMAIN-CONTAINING PROTEIN"/>
    <property type="match status" value="1"/>
</dbReference>
<protein>
    <recommendedName>
        <fullName evidence="7">Major facilitator superfamily associated domain-containing protein</fullName>
    </recommendedName>
</protein>
<evidence type="ECO:0000256" key="2">
    <source>
        <dbReference type="ARBA" id="ARBA00005241"/>
    </source>
</evidence>
<reference evidence="8 9" key="1">
    <citation type="journal article" date="2019" name="Commun. Biol.">
        <title>The bagworm genome reveals a unique fibroin gene that provides high tensile strength.</title>
        <authorList>
            <person name="Kono N."/>
            <person name="Nakamura H."/>
            <person name="Ohtoshi R."/>
            <person name="Tomita M."/>
            <person name="Numata K."/>
            <person name="Arakawa K."/>
        </authorList>
    </citation>
    <scope>NUCLEOTIDE SEQUENCE [LARGE SCALE GENOMIC DNA]</scope>
</reference>
<dbReference type="Pfam" id="PF12832">
    <property type="entry name" value="MFS_1_like"/>
    <property type="match status" value="1"/>
</dbReference>
<proteinExistence type="inferred from homology"/>
<evidence type="ECO:0000256" key="6">
    <source>
        <dbReference type="SAM" id="Phobius"/>
    </source>
</evidence>
<dbReference type="Proteomes" id="UP000299102">
    <property type="component" value="Unassembled WGS sequence"/>
</dbReference>
<dbReference type="OrthoDB" id="10061976at2759"/>
<accession>A0A4C1Z9I5</accession>
<dbReference type="EMBL" id="BGZK01001652">
    <property type="protein sequence ID" value="GBP83972.1"/>
    <property type="molecule type" value="Genomic_DNA"/>
</dbReference>
<organism evidence="8 9">
    <name type="scientific">Eumeta variegata</name>
    <name type="common">Bagworm moth</name>
    <name type="synonym">Eumeta japonica</name>
    <dbReference type="NCBI Taxonomy" id="151549"/>
    <lineage>
        <taxon>Eukaryota</taxon>
        <taxon>Metazoa</taxon>
        <taxon>Ecdysozoa</taxon>
        <taxon>Arthropoda</taxon>
        <taxon>Hexapoda</taxon>
        <taxon>Insecta</taxon>
        <taxon>Pterygota</taxon>
        <taxon>Neoptera</taxon>
        <taxon>Endopterygota</taxon>
        <taxon>Lepidoptera</taxon>
        <taxon>Glossata</taxon>
        <taxon>Ditrysia</taxon>
        <taxon>Tineoidea</taxon>
        <taxon>Psychidae</taxon>
        <taxon>Oiketicinae</taxon>
        <taxon>Eumeta</taxon>
    </lineage>
</organism>
<comment type="similarity">
    <text evidence="2">Belongs to the major facilitator superfamily. MFSD6 family.</text>
</comment>
<dbReference type="InterPro" id="IPR036259">
    <property type="entry name" value="MFS_trans_sf"/>
</dbReference>
<dbReference type="InterPro" id="IPR024989">
    <property type="entry name" value="MFS_assoc_dom"/>
</dbReference>
<comment type="subcellular location">
    <subcellularLocation>
        <location evidence="1">Membrane</location>
        <topology evidence="1">Multi-pass membrane protein</topology>
    </subcellularLocation>
</comment>
<feature type="transmembrane region" description="Helical" evidence="6">
    <location>
        <begin position="21"/>
        <end position="41"/>
    </location>
</feature>
<dbReference type="Gene3D" id="1.20.1250.20">
    <property type="entry name" value="MFS general substrate transporter like domains"/>
    <property type="match status" value="1"/>
</dbReference>
<keyword evidence="9" id="KW-1185">Reference proteome</keyword>
<dbReference type="STRING" id="151549.A0A4C1Z9I5"/>
<keyword evidence="3 6" id="KW-0812">Transmembrane</keyword>
<evidence type="ECO:0000256" key="5">
    <source>
        <dbReference type="ARBA" id="ARBA00023136"/>
    </source>
</evidence>
<dbReference type="SUPFAM" id="SSF103473">
    <property type="entry name" value="MFS general substrate transporter"/>
    <property type="match status" value="1"/>
</dbReference>
<keyword evidence="4 6" id="KW-1133">Transmembrane helix</keyword>
<name>A0A4C1Z9I5_EUMVA</name>
<dbReference type="AlphaFoldDB" id="A0A4C1Z9I5"/>
<dbReference type="GO" id="GO:0016020">
    <property type="term" value="C:membrane"/>
    <property type="evidence" value="ECO:0007669"/>
    <property type="project" value="UniProtKB-SubCell"/>
</dbReference>
<evidence type="ECO:0000259" key="7">
    <source>
        <dbReference type="Pfam" id="PF12832"/>
    </source>
</evidence>
<comment type="caution">
    <text evidence="8">The sequence shown here is derived from an EMBL/GenBank/DDBJ whole genome shotgun (WGS) entry which is preliminary data.</text>
</comment>
<keyword evidence="5 6" id="KW-0472">Membrane</keyword>
<evidence type="ECO:0000256" key="1">
    <source>
        <dbReference type="ARBA" id="ARBA00004141"/>
    </source>
</evidence>